<evidence type="ECO:0000313" key="2">
    <source>
        <dbReference type="EMBL" id="MBX15156.1"/>
    </source>
</evidence>
<reference evidence="2" key="1">
    <citation type="submission" date="2018-02" db="EMBL/GenBank/DDBJ databases">
        <title>Rhizophora mucronata_Transcriptome.</title>
        <authorList>
            <person name="Meera S.P."/>
            <person name="Sreeshan A."/>
            <person name="Augustine A."/>
        </authorList>
    </citation>
    <scope>NUCLEOTIDE SEQUENCE</scope>
    <source>
        <tissue evidence="2">Leaf</tissue>
    </source>
</reference>
<organism evidence="2">
    <name type="scientific">Rhizophora mucronata</name>
    <name type="common">Asiatic mangrove</name>
    <dbReference type="NCBI Taxonomy" id="61149"/>
    <lineage>
        <taxon>Eukaryota</taxon>
        <taxon>Viridiplantae</taxon>
        <taxon>Streptophyta</taxon>
        <taxon>Embryophyta</taxon>
        <taxon>Tracheophyta</taxon>
        <taxon>Spermatophyta</taxon>
        <taxon>Magnoliopsida</taxon>
        <taxon>eudicotyledons</taxon>
        <taxon>Gunneridae</taxon>
        <taxon>Pentapetalae</taxon>
        <taxon>rosids</taxon>
        <taxon>fabids</taxon>
        <taxon>Malpighiales</taxon>
        <taxon>Rhizophoraceae</taxon>
        <taxon>Rhizophora</taxon>
    </lineage>
</organism>
<feature type="chain" id="PRO_5015128538" evidence="1">
    <location>
        <begin position="24"/>
        <end position="73"/>
    </location>
</feature>
<dbReference type="EMBL" id="GGEC01034672">
    <property type="protein sequence ID" value="MBX15156.1"/>
    <property type="molecule type" value="Transcribed_RNA"/>
</dbReference>
<sequence length="73" mass="8142">MCSLKACFFLARTFLKLLSNCCSIWCNSLAVHDPKSSSSSCLFKISRSSIFFTMSADSAFNCCIFSSLSFWLV</sequence>
<name>A0A2P2LB14_RHIMU</name>
<accession>A0A2P2LB14</accession>
<dbReference type="AlphaFoldDB" id="A0A2P2LB14"/>
<feature type="signal peptide" evidence="1">
    <location>
        <begin position="1"/>
        <end position="23"/>
    </location>
</feature>
<protein>
    <submittedName>
        <fullName evidence="2">MADS-box protein SOC1 isoform X1</fullName>
    </submittedName>
</protein>
<evidence type="ECO:0000256" key="1">
    <source>
        <dbReference type="SAM" id="SignalP"/>
    </source>
</evidence>
<keyword evidence="1" id="KW-0732">Signal</keyword>
<proteinExistence type="predicted"/>